<evidence type="ECO:0000259" key="1">
    <source>
        <dbReference type="Pfam" id="PF13788"/>
    </source>
</evidence>
<protein>
    <submittedName>
        <fullName evidence="2">DUF4180 domain-containing protein</fullName>
    </submittedName>
</protein>
<dbReference type="InterPro" id="IPR025438">
    <property type="entry name" value="DUF4180"/>
</dbReference>
<accession>A0A8J6LLK1</accession>
<evidence type="ECO:0000313" key="3">
    <source>
        <dbReference type="Proteomes" id="UP000657177"/>
    </source>
</evidence>
<keyword evidence="3" id="KW-1185">Reference proteome</keyword>
<gene>
    <name evidence="2" type="ORF">G5B42_02925</name>
</gene>
<comment type="caution">
    <text evidence="2">The sequence shown here is derived from an EMBL/GenBank/DDBJ whole genome shotgun (WGS) entry which is preliminary data.</text>
</comment>
<feature type="domain" description="DUF4180" evidence="1">
    <location>
        <begin position="1"/>
        <end position="74"/>
    </location>
</feature>
<organism evidence="2 3">
    <name type="scientific">Capillibacterium thermochitinicola</name>
    <dbReference type="NCBI Taxonomy" id="2699427"/>
    <lineage>
        <taxon>Bacteria</taxon>
        <taxon>Bacillati</taxon>
        <taxon>Bacillota</taxon>
        <taxon>Capillibacterium</taxon>
    </lineage>
</organism>
<sequence>MMIHAPALAEDFFNLRTGLAGSVLQKFINYRIKVALVLPDQQKVKGKFGEFITEANKGNSFKVFNNKDEAENWILNIGLLHNTVGFAGE</sequence>
<proteinExistence type="predicted"/>
<evidence type="ECO:0000313" key="2">
    <source>
        <dbReference type="EMBL" id="MBA2132499.1"/>
    </source>
</evidence>
<name>A0A8J6LLK1_9FIRM</name>
<dbReference type="EMBL" id="JAAKDE010000004">
    <property type="protein sequence ID" value="MBA2132499.1"/>
    <property type="molecule type" value="Genomic_DNA"/>
</dbReference>
<dbReference type="Proteomes" id="UP000657177">
    <property type="component" value="Unassembled WGS sequence"/>
</dbReference>
<dbReference type="Pfam" id="PF13788">
    <property type="entry name" value="DUF4180"/>
    <property type="match status" value="1"/>
</dbReference>
<dbReference type="AlphaFoldDB" id="A0A8J6LLK1"/>
<reference evidence="2" key="1">
    <citation type="submission" date="2020-06" db="EMBL/GenBank/DDBJ databases">
        <title>Novel chitinolytic bacterium.</title>
        <authorList>
            <person name="Ungkulpasvich U."/>
            <person name="Kosugi A."/>
            <person name="Uke A."/>
        </authorList>
    </citation>
    <scope>NUCLEOTIDE SEQUENCE</scope>
    <source>
        <strain evidence="2">UUS1-1</strain>
    </source>
</reference>